<protein>
    <submittedName>
        <fullName evidence="3">Putative transcriptional regulator containing CBS domains</fullName>
    </submittedName>
</protein>
<dbReference type="OrthoDB" id="9790355at2"/>
<evidence type="ECO:0000259" key="2">
    <source>
        <dbReference type="PROSITE" id="PS51371"/>
    </source>
</evidence>
<dbReference type="InterPro" id="IPR046342">
    <property type="entry name" value="CBS_dom_sf"/>
</dbReference>
<name>R4KIK9_9FIRM</name>
<organism evidence="3 4">
    <name type="scientific">Desulfoscipio gibsoniae DSM 7213</name>
    <dbReference type="NCBI Taxonomy" id="767817"/>
    <lineage>
        <taxon>Bacteria</taxon>
        <taxon>Bacillati</taxon>
        <taxon>Bacillota</taxon>
        <taxon>Clostridia</taxon>
        <taxon>Eubacteriales</taxon>
        <taxon>Desulfallaceae</taxon>
        <taxon>Desulfoscipio</taxon>
    </lineage>
</organism>
<reference evidence="3 4" key="1">
    <citation type="submission" date="2012-01" db="EMBL/GenBank/DDBJ databases">
        <title>Complete sequence of Desulfotomaculum gibsoniae DSM 7213.</title>
        <authorList>
            <consortium name="US DOE Joint Genome Institute"/>
            <person name="Lucas S."/>
            <person name="Han J."/>
            <person name="Lapidus A."/>
            <person name="Cheng J.-F."/>
            <person name="Goodwin L."/>
            <person name="Pitluck S."/>
            <person name="Peters L."/>
            <person name="Ovchinnikova G."/>
            <person name="Teshima H."/>
            <person name="Detter J.C."/>
            <person name="Han C."/>
            <person name="Tapia R."/>
            <person name="Land M."/>
            <person name="Hauser L."/>
            <person name="Kyrpides N."/>
            <person name="Ivanova N."/>
            <person name="Pagani I."/>
            <person name="Parshina S."/>
            <person name="Plugge C."/>
            <person name="Muyzer G."/>
            <person name="Kuever J."/>
            <person name="Ivanova A."/>
            <person name="Nazina T."/>
            <person name="Klenk H.-P."/>
            <person name="Brambilla E."/>
            <person name="Spring S."/>
            <person name="Stams A.F."/>
            <person name="Woyke T."/>
        </authorList>
    </citation>
    <scope>NUCLEOTIDE SEQUENCE [LARGE SCALE GENOMIC DNA]</scope>
    <source>
        <strain evidence="3 4">DSM 7213</strain>
    </source>
</reference>
<dbReference type="RefSeq" id="WP_006520398.1">
    <property type="nucleotide sequence ID" value="NC_021184.1"/>
</dbReference>
<keyword evidence="4" id="KW-1185">Reference proteome</keyword>
<accession>R4KIK9</accession>
<dbReference type="eggNOG" id="COG0517">
    <property type="taxonomic scope" value="Bacteria"/>
</dbReference>
<dbReference type="Gene3D" id="3.10.580.10">
    <property type="entry name" value="CBS-domain"/>
    <property type="match status" value="1"/>
</dbReference>
<keyword evidence="1" id="KW-0129">CBS domain</keyword>
<dbReference type="KEGG" id="dgi:Desgi_3686"/>
<dbReference type="HOGENOM" id="CLU_040681_8_1_9"/>
<dbReference type="InterPro" id="IPR000644">
    <property type="entry name" value="CBS_dom"/>
</dbReference>
<dbReference type="AlphaFoldDB" id="R4KIK9"/>
<dbReference type="Pfam" id="PF00571">
    <property type="entry name" value="CBS"/>
    <property type="match status" value="2"/>
</dbReference>
<dbReference type="PROSITE" id="PS51371">
    <property type="entry name" value="CBS"/>
    <property type="match status" value="1"/>
</dbReference>
<proteinExistence type="predicted"/>
<sequence>MNGPIRIMDIMRHPDNYPTVSLGQSIQQAWEIITSFYYNNSGVSCTGERMALVVDEENQFTGLISLESFHQSTDPWVHNVISRTSVRILENECDEITSSLLPHRKLEDIMIPVDKIALKSTDTASKAFSILCDNNVGTLPVLNIFRQIIGIVQAGDVFHALGLGSSFLKQAFMSYDYQRYGLFDDYYVDFLEELEKKNGAPQGTL</sequence>
<dbReference type="CDD" id="cd02205">
    <property type="entry name" value="CBS_pair_SF"/>
    <property type="match status" value="1"/>
</dbReference>
<evidence type="ECO:0000313" key="3">
    <source>
        <dbReference type="EMBL" id="AGL03008.1"/>
    </source>
</evidence>
<dbReference type="Proteomes" id="UP000013520">
    <property type="component" value="Chromosome"/>
</dbReference>
<evidence type="ECO:0000313" key="4">
    <source>
        <dbReference type="Proteomes" id="UP000013520"/>
    </source>
</evidence>
<gene>
    <name evidence="3" type="ORF">Desgi_3686</name>
</gene>
<dbReference type="SUPFAM" id="SSF54631">
    <property type="entry name" value="CBS-domain pair"/>
    <property type="match status" value="1"/>
</dbReference>
<dbReference type="EMBL" id="CP003273">
    <property type="protein sequence ID" value="AGL03008.1"/>
    <property type="molecule type" value="Genomic_DNA"/>
</dbReference>
<feature type="domain" description="CBS" evidence="2">
    <location>
        <begin position="110"/>
        <end position="167"/>
    </location>
</feature>
<evidence type="ECO:0000256" key="1">
    <source>
        <dbReference type="PROSITE-ProRule" id="PRU00703"/>
    </source>
</evidence>